<feature type="compositionally biased region" description="Acidic residues" evidence="1">
    <location>
        <begin position="153"/>
        <end position="162"/>
    </location>
</feature>
<gene>
    <name evidence="3" type="ORF">BS78_K254800</name>
</gene>
<dbReference type="Proteomes" id="UP001164776">
    <property type="component" value="Unassembled WGS sequence"/>
</dbReference>
<feature type="domain" description="Myb/SANT-like" evidence="2">
    <location>
        <begin position="5"/>
        <end position="95"/>
    </location>
</feature>
<feature type="compositionally biased region" description="Basic and acidic residues" evidence="1">
    <location>
        <begin position="132"/>
        <end position="141"/>
    </location>
</feature>
<sequence>MTRDTWTPNVLRFFIDALVDECRAGNRPNKTLNRIGKDNVVQHMKDYTEADWNWETCKHKWDELKKWSRWKSLLKWSGVTFHPDGTINMPKHWWDARIAENKIAKVFKRRRLEHEDKLDYIFSRMEPVNVSPHEEGGHEGGRAGVPTQHLDSDTSDDSDDDQQPAPPQAMHTTSMTSASYGKRRSSDHPVSGADFWEGLKKFMDDVSAPKKQKQTDNACKKAEDDVEYETLMRELLDAGVDPKSDEYFMASEVLLEAPRRGAYRPLPDIESKIQWIKKAYLSMKGRPPCL</sequence>
<protein>
    <recommendedName>
        <fullName evidence="2">Myb/SANT-like domain-containing protein</fullName>
    </recommendedName>
</protein>
<organism evidence="3 4">
    <name type="scientific">Paspalum vaginatum</name>
    <name type="common">seashore paspalum</name>
    <dbReference type="NCBI Taxonomy" id="158149"/>
    <lineage>
        <taxon>Eukaryota</taxon>
        <taxon>Viridiplantae</taxon>
        <taxon>Streptophyta</taxon>
        <taxon>Embryophyta</taxon>
        <taxon>Tracheophyta</taxon>
        <taxon>Spermatophyta</taxon>
        <taxon>Magnoliopsida</taxon>
        <taxon>Liliopsida</taxon>
        <taxon>Poales</taxon>
        <taxon>Poaceae</taxon>
        <taxon>PACMAD clade</taxon>
        <taxon>Panicoideae</taxon>
        <taxon>Andropogonodae</taxon>
        <taxon>Paspaleae</taxon>
        <taxon>Paspalinae</taxon>
        <taxon>Paspalum</taxon>
    </lineage>
</organism>
<accession>A0A9W7XB78</accession>
<evidence type="ECO:0000256" key="1">
    <source>
        <dbReference type="SAM" id="MobiDB-lite"/>
    </source>
</evidence>
<evidence type="ECO:0000259" key="2">
    <source>
        <dbReference type="Pfam" id="PF12776"/>
    </source>
</evidence>
<evidence type="ECO:0000313" key="3">
    <source>
        <dbReference type="EMBL" id="KAJ1255361.1"/>
    </source>
</evidence>
<dbReference type="PANTHER" id="PTHR47851">
    <property type="entry name" value="OS06G0588700 PROTEIN-RELATED"/>
    <property type="match status" value="1"/>
</dbReference>
<comment type="caution">
    <text evidence="3">The sequence shown here is derived from an EMBL/GenBank/DDBJ whole genome shotgun (WGS) entry which is preliminary data.</text>
</comment>
<keyword evidence="4" id="KW-1185">Reference proteome</keyword>
<dbReference type="EMBL" id="MU629734">
    <property type="protein sequence ID" value="KAJ1255361.1"/>
    <property type="molecule type" value="Genomic_DNA"/>
</dbReference>
<dbReference type="InterPro" id="IPR024752">
    <property type="entry name" value="Myb/SANT-like_dom"/>
</dbReference>
<dbReference type="Pfam" id="PF12776">
    <property type="entry name" value="Myb_DNA-bind_3"/>
    <property type="match status" value="1"/>
</dbReference>
<evidence type="ECO:0000313" key="4">
    <source>
        <dbReference type="Proteomes" id="UP001164776"/>
    </source>
</evidence>
<feature type="compositionally biased region" description="Polar residues" evidence="1">
    <location>
        <begin position="170"/>
        <end position="179"/>
    </location>
</feature>
<reference evidence="3 4" key="1">
    <citation type="submission" date="2022-10" db="EMBL/GenBank/DDBJ databases">
        <title>WGS assembly of Paspalum vaginatum 540-79.</title>
        <authorList>
            <person name="Sun G."/>
            <person name="Wase N."/>
            <person name="Shu S."/>
            <person name="Jenkins J."/>
            <person name="Zhou B."/>
            <person name="Torres-Rodriguez J."/>
            <person name="Chen C."/>
            <person name="Sandor L."/>
            <person name="Plott C."/>
            <person name="Yoshinga Y."/>
            <person name="Daum C."/>
            <person name="Qi P."/>
            <person name="Barry K."/>
            <person name="Lipzen A."/>
            <person name="Berry L."/>
            <person name="Pedersen C."/>
            <person name="Gottilla T."/>
            <person name="Foltz A."/>
            <person name="Yu H."/>
            <person name="O'Malley R."/>
            <person name="Zhang C."/>
            <person name="Devos K."/>
            <person name="Sigmon B."/>
            <person name="Yu B."/>
            <person name="Obata T."/>
            <person name="Schmutz J."/>
            <person name="Schnable J."/>
        </authorList>
    </citation>
    <scope>NUCLEOTIDE SEQUENCE [LARGE SCALE GENOMIC DNA]</scope>
    <source>
        <strain evidence="4">cv. 540-79</strain>
    </source>
</reference>
<feature type="region of interest" description="Disordered" evidence="1">
    <location>
        <begin position="129"/>
        <end position="189"/>
    </location>
</feature>
<dbReference type="PANTHER" id="PTHR47851:SF5">
    <property type="entry name" value="MYB_SANT-LIKE DOMAIN-CONTAINING PROTEIN"/>
    <property type="match status" value="1"/>
</dbReference>
<name>A0A9W7XB78_9POAL</name>
<proteinExistence type="predicted"/>
<dbReference type="AlphaFoldDB" id="A0A9W7XB78"/>